<dbReference type="AlphaFoldDB" id="A0A0G0JS33"/>
<gene>
    <name evidence="1" type="ORF">US91_C0013G0015</name>
</gene>
<sequence length="59" mass="6667">MCKKNERDERIEDCGYGFRVAMKIIEHSPDSCAYDKCKQGIAVGEAGFVPVSIEKEKQK</sequence>
<dbReference type="EMBL" id="LBUU01000013">
    <property type="protein sequence ID" value="KKQ69547.1"/>
    <property type="molecule type" value="Genomic_DNA"/>
</dbReference>
<accession>A0A0G0JS33</accession>
<comment type="caution">
    <text evidence="1">The sequence shown here is derived from an EMBL/GenBank/DDBJ whole genome shotgun (WGS) entry which is preliminary data.</text>
</comment>
<organism evidence="1 2">
    <name type="scientific">Candidatus Falkowbacteria bacterium GW2011_GWE1_38_31</name>
    <dbReference type="NCBI Taxonomy" id="1618638"/>
    <lineage>
        <taxon>Bacteria</taxon>
        <taxon>Candidatus Falkowiibacteriota</taxon>
    </lineage>
</organism>
<proteinExistence type="predicted"/>
<protein>
    <submittedName>
        <fullName evidence="1">Uncharacterized protein</fullName>
    </submittedName>
</protein>
<evidence type="ECO:0000313" key="2">
    <source>
        <dbReference type="Proteomes" id="UP000034022"/>
    </source>
</evidence>
<dbReference type="Proteomes" id="UP000034022">
    <property type="component" value="Unassembled WGS sequence"/>
</dbReference>
<evidence type="ECO:0000313" key="1">
    <source>
        <dbReference type="EMBL" id="KKQ69547.1"/>
    </source>
</evidence>
<name>A0A0G0JS33_9BACT</name>
<reference evidence="1 2" key="1">
    <citation type="journal article" date="2015" name="Nature">
        <title>rRNA introns, odd ribosomes, and small enigmatic genomes across a large radiation of phyla.</title>
        <authorList>
            <person name="Brown C.T."/>
            <person name="Hug L.A."/>
            <person name="Thomas B.C."/>
            <person name="Sharon I."/>
            <person name="Castelle C.J."/>
            <person name="Singh A."/>
            <person name="Wilkins M.J."/>
            <person name="Williams K.H."/>
            <person name="Banfield J.F."/>
        </authorList>
    </citation>
    <scope>NUCLEOTIDE SEQUENCE [LARGE SCALE GENOMIC DNA]</scope>
</reference>